<dbReference type="InterPro" id="IPR013785">
    <property type="entry name" value="Aldolase_TIM"/>
</dbReference>
<dbReference type="Proteomes" id="UP001214415">
    <property type="component" value="Chromosome 1"/>
</dbReference>
<comment type="subcellular location">
    <subcellularLocation>
        <location evidence="1">Nucleus envelope</location>
    </subcellularLocation>
</comment>
<dbReference type="GO" id="GO:0000105">
    <property type="term" value="P:L-histidine biosynthetic process"/>
    <property type="evidence" value="ECO:0007669"/>
    <property type="project" value="UniProtKB-KW"/>
</dbReference>
<evidence type="ECO:0000313" key="5">
    <source>
        <dbReference type="EMBL" id="WFD22018.1"/>
    </source>
</evidence>
<dbReference type="InterPro" id="IPR011060">
    <property type="entry name" value="RibuloseP-bd_barrel"/>
</dbReference>
<dbReference type="GO" id="GO:0006606">
    <property type="term" value="P:protein import into nucleus"/>
    <property type="evidence" value="ECO:0007669"/>
    <property type="project" value="TreeGrafter"/>
</dbReference>
<dbReference type="GO" id="GO:0005643">
    <property type="term" value="C:nuclear pore"/>
    <property type="evidence" value="ECO:0007669"/>
    <property type="project" value="InterPro"/>
</dbReference>
<dbReference type="InterPro" id="IPR007231">
    <property type="entry name" value="Nucleoporin_int_Nup93/Nic96"/>
</dbReference>
<dbReference type="SUPFAM" id="SSF51366">
    <property type="entry name" value="Ribulose-phoshate binding barrel"/>
    <property type="match status" value="1"/>
</dbReference>
<evidence type="ECO:0000256" key="4">
    <source>
        <dbReference type="RuleBase" id="RU003657"/>
    </source>
</evidence>
<keyword evidence="3" id="KW-0539">Nucleus</keyword>
<protein>
    <submittedName>
        <fullName evidence="5">Nuclear pore complex subunit</fullName>
    </submittedName>
</protein>
<evidence type="ECO:0000256" key="2">
    <source>
        <dbReference type="ARBA" id="ARBA00010186"/>
    </source>
</evidence>
<keyword evidence="6" id="KW-1185">Reference proteome</keyword>
<comment type="similarity">
    <text evidence="4">Belongs to the HisA/HisF family.</text>
</comment>
<dbReference type="CDD" id="cd04723">
    <property type="entry name" value="HisA_HisF"/>
    <property type="match status" value="1"/>
</dbReference>
<accession>A0AAF0EA91</accession>
<organism evidence="5 6">
    <name type="scientific">Malassezia equina</name>
    <dbReference type="NCBI Taxonomy" id="1381935"/>
    <lineage>
        <taxon>Eukaryota</taxon>
        <taxon>Fungi</taxon>
        <taxon>Dikarya</taxon>
        <taxon>Basidiomycota</taxon>
        <taxon>Ustilaginomycotina</taxon>
        <taxon>Malasseziomycetes</taxon>
        <taxon>Malasseziales</taxon>
        <taxon>Malasseziaceae</taxon>
        <taxon>Malassezia</taxon>
    </lineage>
</organism>
<dbReference type="AlphaFoldDB" id="A0AAF0EA91"/>
<sequence>MASERRRSLFRPCIDLHHGTVKQIVGGSLRDARDGQGDDTDALQTNFVAKHPPAHYAALYAQHGLRGGHVIKLGPGNDEAAKEALQAWPQGLQVGGGITIDNAAQWLERGADKVIVTSYLFPACRFSMERLVELERLVGKERLVVDISCRRRGDEWVVAMNRWQDLTDMVLSPGLGEWVSIPTTYAGGARRTYLSLTPDLDDMQLVDKLSQGRVDLTFGSALDIFGGTGVTLEELVQWNTTGSVAPQPSLSLSDILQQSRKLTNQLARDSDLPSIQLGIDQIESQSRKLVSKSVRGGHTSADARAHYLLASGGIDAAQLSNAIQHTNISNTFEPLQPVFDTDVGGYLRHEHEQVVLSMIEESRREALDDFQQDLGHRLHRDWQTQKQHILEELGQHRPSDDNVTLRRSVTSVPGTSVAQTVDASDSNLVQQGRMIRYDAVVARLNKARTDNEAVPLIHAFMDMVDSFSQEAVRKRALLDAWTALKYMVREASSSTSSSLPAPIPAREYAAAYVDANAFRGPAGAALRQKWVRGAREFLEKQFLEYMEQVILANPVQAQRGGVPSVRATVAAFLRVQLRTNEGPWPAELARPLDTATQAPLWAMVFVLVRSGHVAEALACLQENESALQQNDAAFLAYFKAWADSPTRTLPRSMRDHWMGEYVTRFRSGAVDDPYRYALYRLLGRFDVAKKFPAPLVLSTENWLWLQVCLVSETSEQDAQAPALQSYTLQDLGHKLEKYGEAHFDPKGQRPLHYFQLLLLVGRFESAIAFLQSHAALHVDAVHFAIALTYYGLLRVPRAGTASQFEYLTTVDDVTYLDFAKLIQRYARRLAPTSRRDALAYISLLCLNADCVAPVGAEQVQRCHEQVQALILESPSSGFVELLGDVRADGLTTPGLIEQQSALLHLDDRHAFLAKIVHAAAVQCEREQRITDAILLYNYGNERDTVMAVLNRALGAGLMEPGQLSDWDRAVDDSAAPLSVSSNPVRLARAILASYAQQGYHSSTMDVCESLLQLKKAATLYHEEQWQPTLRALESLHILPLDAEARSDVVSITRKAEEFKTYDENITKNFSEIALMAMNTLYKLHEALKHSHTRDSSTVLFEYRHQARSLMMWAAS</sequence>
<comment type="similarity">
    <text evidence="2">Belongs to the nucleoporin interacting component (NIC) family.</text>
</comment>
<dbReference type="GO" id="GO:0016973">
    <property type="term" value="P:poly(A)+ mRNA export from nucleus"/>
    <property type="evidence" value="ECO:0007669"/>
    <property type="project" value="TreeGrafter"/>
</dbReference>
<reference evidence="5" key="1">
    <citation type="submission" date="2023-03" db="EMBL/GenBank/DDBJ databases">
        <title>Mating type loci evolution in Malassezia.</title>
        <authorList>
            <person name="Coelho M.A."/>
        </authorList>
    </citation>
    <scope>NUCLEOTIDE SEQUENCE</scope>
    <source>
        <strain evidence="5">CBS 12830</strain>
    </source>
</reference>
<keyword evidence="4" id="KW-0368">Histidine biosynthesis</keyword>
<dbReference type="Pfam" id="PF04097">
    <property type="entry name" value="Nic96"/>
    <property type="match status" value="1"/>
</dbReference>
<evidence type="ECO:0000313" key="6">
    <source>
        <dbReference type="Proteomes" id="UP001214415"/>
    </source>
</evidence>
<dbReference type="InterPro" id="IPR006062">
    <property type="entry name" value="His_biosynth"/>
</dbReference>
<dbReference type="GO" id="GO:0017056">
    <property type="term" value="F:structural constituent of nuclear pore"/>
    <property type="evidence" value="ECO:0007669"/>
    <property type="project" value="InterPro"/>
</dbReference>
<dbReference type="EMBL" id="CP119900">
    <property type="protein sequence ID" value="WFD22018.1"/>
    <property type="molecule type" value="Genomic_DNA"/>
</dbReference>
<gene>
    <name evidence="5" type="primary">NIC96</name>
    <name evidence="5" type="ORF">MEQU1_000680</name>
</gene>
<dbReference type="PANTHER" id="PTHR11225">
    <property type="entry name" value="NUCLEAR PORE COMPLEX PROTEIN NUP93 NUCLEOPORIN NUP93 DEAD EYE PROTEIN"/>
    <property type="match status" value="1"/>
</dbReference>
<keyword evidence="4" id="KW-0028">Amino-acid biosynthesis</keyword>
<evidence type="ECO:0000256" key="3">
    <source>
        <dbReference type="ARBA" id="ARBA00023242"/>
    </source>
</evidence>
<dbReference type="PANTHER" id="PTHR11225:SF4">
    <property type="entry name" value="NUCLEAR PORE COMPLEX PROTEIN NUP93"/>
    <property type="match status" value="1"/>
</dbReference>
<evidence type="ECO:0000256" key="1">
    <source>
        <dbReference type="ARBA" id="ARBA00004259"/>
    </source>
</evidence>
<dbReference type="Pfam" id="PF00977">
    <property type="entry name" value="His_biosynth"/>
    <property type="match status" value="1"/>
</dbReference>
<proteinExistence type="inferred from homology"/>
<dbReference type="Gene3D" id="3.20.20.70">
    <property type="entry name" value="Aldolase class I"/>
    <property type="match status" value="2"/>
</dbReference>
<name>A0AAF0EA91_9BASI</name>